<protein>
    <submittedName>
        <fullName evidence="1">Uncharacterized protein</fullName>
    </submittedName>
</protein>
<sequence>MHAAFVERGLNSVTPKAIFKTFAAEGIEVSSYEEIRKSDLKYCDRSVPKRKEKYVALAAGQGAATSLAVPGRLLRAPLPQAPH</sequence>
<dbReference type="AlphaFoldDB" id="A0A6S6NZI7"/>
<gene>
    <name evidence="1" type="ORF">NIIDNTM18_08770</name>
</gene>
<accession>A0A6S6NZI7</accession>
<evidence type="ECO:0000313" key="1">
    <source>
        <dbReference type="EMBL" id="BCI51599.1"/>
    </source>
</evidence>
<evidence type="ECO:0000313" key="2">
    <source>
        <dbReference type="Proteomes" id="UP000515734"/>
    </source>
</evidence>
<proteinExistence type="predicted"/>
<name>A0A6S6NZI7_9MYCO</name>
<dbReference type="Proteomes" id="UP000515734">
    <property type="component" value="Chromosome"/>
</dbReference>
<dbReference type="EMBL" id="AP023287">
    <property type="protein sequence ID" value="BCI51599.1"/>
    <property type="molecule type" value="Genomic_DNA"/>
</dbReference>
<organism evidence="1 2">
    <name type="scientific">Mycolicibacterium litorale</name>
    <dbReference type="NCBI Taxonomy" id="758802"/>
    <lineage>
        <taxon>Bacteria</taxon>
        <taxon>Bacillati</taxon>
        <taxon>Actinomycetota</taxon>
        <taxon>Actinomycetes</taxon>
        <taxon>Mycobacteriales</taxon>
        <taxon>Mycobacteriaceae</taxon>
        <taxon>Mycolicibacterium</taxon>
    </lineage>
</organism>
<reference evidence="1 2" key="1">
    <citation type="submission" date="2020-07" db="EMBL/GenBank/DDBJ databases">
        <title>Complete genome sequence of Mycolicibacterium litorale like strain isolated from cardiac implantable electronic device infection.</title>
        <authorList>
            <person name="Fukano H."/>
            <person name="Miyama H."/>
            <person name="Hoshino Y."/>
        </authorList>
    </citation>
    <scope>NUCLEOTIDE SEQUENCE [LARGE SCALE GENOMIC DNA]</scope>
    <source>
        <strain evidence="1 2">NIIDNTM18</strain>
    </source>
</reference>